<dbReference type="KEGG" id="tsv:DSM104635_02135"/>
<feature type="binding site" evidence="2">
    <location>
        <position position="244"/>
    </location>
    <ligand>
        <name>Mg(2+)</name>
        <dbReference type="ChEBI" id="CHEBI:18420"/>
        <label>3</label>
    </ligand>
</feature>
<feature type="binding site" evidence="2">
    <location>
        <position position="71"/>
    </location>
    <ligand>
        <name>Mg(2+)</name>
        <dbReference type="ChEBI" id="CHEBI:18420"/>
        <label>4</label>
    </ligand>
</feature>
<feature type="domain" description="PurM-like C-terminal" evidence="4">
    <location>
        <begin position="232"/>
        <end position="336"/>
    </location>
</feature>
<dbReference type="Gene3D" id="3.90.650.10">
    <property type="entry name" value="PurM-like C-terminal domain"/>
    <property type="match status" value="1"/>
</dbReference>
<keyword evidence="2 5" id="KW-0418">Kinase</keyword>
<dbReference type="CDD" id="cd02194">
    <property type="entry name" value="ThiL"/>
    <property type="match status" value="1"/>
</dbReference>
<feature type="binding site" evidence="2">
    <location>
        <position position="50"/>
    </location>
    <ligand>
        <name>substrate</name>
    </ligand>
</feature>
<comment type="catalytic activity">
    <reaction evidence="2">
        <text>thiamine phosphate + ATP = thiamine diphosphate + ADP</text>
        <dbReference type="Rhea" id="RHEA:15913"/>
        <dbReference type="ChEBI" id="CHEBI:30616"/>
        <dbReference type="ChEBI" id="CHEBI:37575"/>
        <dbReference type="ChEBI" id="CHEBI:58937"/>
        <dbReference type="ChEBI" id="CHEBI:456216"/>
        <dbReference type="EC" id="2.7.4.16"/>
    </reaction>
</comment>
<comment type="function">
    <text evidence="2">Catalyzes the ATP-dependent phosphorylation of thiamine-monophosphate (TMP) to form thiamine-pyrophosphate (TPP), the active form of vitamin B1.</text>
</comment>
<keyword evidence="1 2" id="KW-0784">Thiamine biosynthesis</keyword>
<comment type="similarity">
    <text evidence="2">Belongs to the thiamine-monophosphate kinase family.</text>
</comment>
<dbReference type="GO" id="GO:0005524">
    <property type="term" value="F:ATP binding"/>
    <property type="evidence" value="ECO:0007669"/>
    <property type="project" value="UniProtKB-UniRule"/>
</dbReference>
<feature type="binding site" evidence="2">
    <location>
        <position position="247"/>
    </location>
    <ligand>
        <name>Mg(2+)</name>
        <dbReference type="ChEBI" id="CHEBI:18420"/>
        <label>5</label>
    </ligand>
</feature>
<dbReference type="InterPro" id="IPR006283">
    <property type="entry name" value="ThiL-like"/>
</dbReference>
<keyword evidence="2" id="KW-0460">Magnesium</keyword>
<feature type="binding site" evidence="2">
    <location>
        <position position="71"/>
    </location>
    <ligand>
        <name>Mg(2+)</name>
        <dbReference type="ChEBI" id="CHEBI:18420"/>
        <label>3</label>
    </ligand>
</feature>
<dbReference type="PANTHER" id="PTHR30270:SF0">
    <property type="entry name" value="THIAMINE-MONOPHOSPHATE KINASE"/>
    <property type="match status" value="1"/>
</dbReference>
<feature type="binding site" evidence="2">
    <location>
        <position position="43"/>
    </location>
    <ligand>
        <name>Mg(2+)</name>
        <dbReference type="ChEBI" id="CHEBI:18420"/>
        <label>2</label>
    </ligand>
</feature>
<dbReference type="UniPathway" id="UPA00060">
    <property type="reaction ID" value="UER00142"/>
</dbReference>
<name>A0A6I6MPK6_9CAUL</name>
<dbReference type="NCBIfam" id="TIGR01379">
    <property type="entry name" value="thiL"/>
    <property type="match status" value="1"/>
</dbReference>
<proteinExistence type="inferred from homology"/>
<protein>
    <recommendedName>
        <fullName evidence="2">Thiamine-monophosphate kinase</fullName>
        <shortName evidence="2">TMP kinase</shortName>
        <shortName evidence="2">Thiamine-phosphate kinase</shortName>
        <ecNumber evidence="2">2.7.4.16</ecNumber>
    </recommendedName>
</protein>
<dbReference type="PIRSF" id="PIRSF005303">
    <property type="entry name" value="Thiam_monoph_kin"/>
    <property type="match status" value="1"/>
</dbReference>
<feature type="binding site" evidence="2">
    <location>
        <position position="295"/>
    </location>
    <ligand>
        <name>substrate</name>
    </ligand>
</feature>
<evidence type="ECO:0000313" key="6">
    <source>
        <dbReference type="Proteomes" id="UP000431269"/>
    </source>
</evidence>
<keyword evidence="2 5" id="KW-0808">Transferase</keyword>
<dbReference type="InterPro" id="IPR036921">
    <property type="entry name" value="PurM-like_N_sf"/>
</dbReference>
<evidence type="ECO:0000259" key="4">
    <source>
        <dbReference type="Pfam" id="PF02769"/>
    </source>
</evidence>
<feature type="binding site" evidence="2">
    <location>
        <position position="351"/>
    </location>
    <ligand>
        <name>substrate</name>
    </ligand>
</feature>
<dbReference type="Gene3D" id="3.30.1330.10">
    <property type="entry name" value="PurM-like, N-terminal domain"/>
    <property type="match status" value="1"/>
</dbReference>
<gene>
    <name evidence="2 5" type="primary">thiL</name>
    <name evidence="5" type="ORF">DSM104635_02135</name>
</gene>
<keyword evidence="2" id="KW-0547">Nucleotide-binding</keyword>
<sequence>MAANEFQIIRDLFAPLATHAGARALADDVAVLEARGALVVTTDAIVEGVHFLADDPIETIAMKALRVNISDLVAKGAKPTAALLTLVWPKDRPSDQIAVFAEALGRDLKHFGVALIGGDTTSTPGPLMVSITAFGEPLGARTPARADAKVGDDVWLVGGEIGSAWLGLQLRSGAMAFDDLRRDRDEELAQAESRALADAMPDYLTLPGHKFDAEAAWLQSAYLSPFVRLECADIVARFANASMDVSDGLVTDAAKMAAASGVAIRISANDIPFSIPAQRWAFTGGDFRKLITGGDDYVVLFTAPREQREAIAAAERDQALRLSRIGWVEAGEGVQVLDATGAAVPIVSAGYSHTLGR</sequence>
<dbReference type="SUPFAM" id="SSF55326">
    <property type="entry name" value="PurM N-terminal domain-like"/>
    <property type="match status" value="1"/>
</dbReference>
<feature type="domain" description="PurM-like N-terminal" evidence="3">
    <location>
        <begin position="27"/>
        <end position="135"/>
    </location>
</feature>
<comment type="pathway">
    <text evidence="2">Cofactor biosynthesis; thiamine diphosphate biosynthesis; thiamine diphosphate from thiamine phosphate: step 1/1.</text>
</comment>
<feature type="binding site" evidence="2">
    <location>
        <position position="119"/>
    </location>
    <ligand>
        <name>Mg(2+)</name>
        <dbReference type="ChEBI" id="CHEBI:18420"/>
        <label>1</label>
    </ligand>
</feature>
<organism evidence="5 6">
    <name type="scientific">Terricaulis silvestris</name>
    <dbReference type="NCBI Taxonomy" id="2686094"/>
    <lineage>
        <taxon>Bacteria</taxon>
        <taxon>Pseudomonadati</taxon>
        <taxon>Pseudomonadota</taxon>
        <taxon>Alphaproteobacteria</taxon>
        <taxon>Caulobacterales</taxon>
        <taxon>Caulobacteraceae</taxon>
        <taxon>Terricaulis</taxon>
    </lineage>
</organism>
<keyword evidence="2" id="KW-0067">ATP-binding</keyword>
<dbReference type="PANTHER" id="PTHR30270">
    <property type="entry name" value="THIAMINE-MONOPHOSPHATE KINASE"/>
    <property type="match status" value="1"/>
</dbReference>
<feature type="binding site" evidence="2">
    <location>
        <position position="246"/>
    </location>
    <ligand>
        <name>ATP</name>
        <dbReference type="ChEBI" id="CHEBI:30616"/>
    </ligand>
</feature>
<keyword evidence="6" id="KW-1185">Reference proteome</keyword>
<evidence type="ECO:0000256" key="2">
    <source>
        <dbReference type="HAMAP-Rule" id="MF_02128"/>
    </source>
</evidence>
<comment type="miscellaneous">
    <text evidence="2">Reaction mechanism of ThiL seems to utilize a direct, inline transfer of the gamma-phosphate of ATP to TMP rather than a phosphorylated enzyme intermediate.</text>
</comment>
<feature type="binding site" evidence="2">
    <location>
        <position position="28"/>
    </location>
    <ligand>
        <name>Mg(2+)</name>
        <dbReference type="ChEBI" id="CHEBI:18420"/>
        <label>4</label>
    </ligand>
</feature>
<dbReference type="GO" id="GO:0009229">
    <property type="term" value="P:thiamine diphosphate biosynthetic process"/>
    <property type="evidence" value="ECO:0007669"/>
    <property type="project" value="UniProtKB-UniRule"/>
</dbReference>
<dbReference type="InterPro" id="IPR036676">
    <property type="entry name" value="PurM-like_C_sf"/>
</dbReference>
<dbReference type="RefSeq" id="WP_158766161.1">
    <property type="nucleotide sequence ID" value="NZ_CP047045.1"/>
</dbReference>
<feature type="binding site" evidence="2">
    <location>
        <position position="41"/>
    </location>
    <ligand>
        <name>Mg(2+)</name>
        <dbReference type="ChEBI" id="CHEBI:18420"/>
        <label>4</label>
    </ligand>
</feature>
<accession>A0A6I6MPK6</accession>
<feature type="binding site" evidence="2">
    <location>
        <position position="71"/>
    </location>
    <ligand>
        <name>Mg(2+)</name>
        <dbReference type="ChEBI" id="CHEBI:18420"/>
        <label>2</label>
    </ligand>
</feature>
<dbReference type="Pfam" id="PF00586">
    <property type="entry name" value="AIRS"/>
    <property type="match status" value="1"/>
</dbReference>
<dbReference type="SUPFAM" id="SSF56042">
    <property type="entry name" value="PurM C-terminal domain-like"/>
    <property type="match status" value="1"/>
</dbReference>
<dbReference type="EMBL" id="CP047045">
    <property type="protein sequence ID" value="QGZ95286.1"/>
    <property type="molecule type" value="Genomic_DNA"/>
</dbReference>
<evidence type="ECO:0000313" key="5">
    <source>
        <dbReference type="EMBL" id="QGZ95286.1"/>
    </source>
</evidence>
<evidence type="ECO:0000259" key="3">
    <source>
        <dbReference type="Pfam" id="PF00586"/>
    </source>
</evidence>
<dbReference type="HAMAP" id="MF_02128">
    <property type="entry name" value="TMP_kinase"/>
    <property type="match status" value="1"/>
</dbReference>
<comment type="caution">
    <text evidence="2">Lacks conserved residue(s) required for the propagation of feature annotation.</text>
</comment>
<dbReference type="InterPro" id="IPR010918">
    <property type="entry name" value="PurM-like_C_dom"/>
</dbReference>
<evidence type="ECO:0000256" key="1">
    <source>
        <dbReference type="ARBA" id="ARBA00022977"/>
    </source>
</evidence>
<feature type="binding site" evidence="2">
    <location>
        <position position="145"/>
    </location>
    <ligand>
        <name>ATP</name>
        <dbReference type="ChEBI" id="CHEBI:30616"/>
    </ligand>
</feature>
<reference evidence="6" key="1">
    <citation type="submission" date="2019-12" db="EMBL/GenBank/DDBJ databases">
        <title>Complete genome of Terracaulis silvestris 0127_4.</title>
        <authorList>
            <person name="Vieira S."/>
            <person name="Riedel T."/>
            <person name="Sproer C."/>
            <person name="Pascual J."/>
            <person name="Boedeker C."/>
            <person name="Overmann J."/>
        </authorList>
    </citation>
    <scope>NUCLEOTIDE SEQUENCE [LARGE SCALE GENOMIC DNA]</scope>
    <source>
        <strain evidence="6">0127_4</strain>
    </source>
</reference>
<dbReference type="Proteomes" id="UP000431269">
    <property type="component" value="Chromosome"/>
</dbReference>
<feature type="binding site" evidence="2">
    <location>
        <position position="42"/>
    </location>
    <ligand>
        <name>Mg(2+)</name>
        <dbReference type="ChEBI" id="CHEBI:18420"/>
        <label>1</label>
    </ligand>
</feature>
<feature type="binding site" evidence="2">
    <location>
        <position position="28"/>
    </location>
    <ligand>
        <name>Mg(2+)</name>
        <dbReference type="ChEBI" id="CHEBI:18420"/>
        <label>3</label>
    </ligand>
</feature>
<dbReference type="GO" id="GO:0009030">
    <property type="term" value="F:thiamine-phosphate kinase activity"/>
    <property type="evidence" value="ECO:0007669"/>
    <property type="project" value="UniProtKB-UniRule"/>
</dbReference>
<keyword evidence="2" id="KW-0479">Metal-binding</keyword>
<dbReference type="GO" id="GO:0000287">
    <property type="term" value="F:magnesium ion binding"/>
    <property type="evidence" value="ECO:0007669"/>
    <property type="project" value="UniProtKB-UniRule"/>
</dbReference>
<dbReference type="GO" id="GO:0009228">
    <property type="term" value="P:thiamine biosynthetic process"/>
    <property type="evidence" value="ECO:0007669"/>
    <property type="project" value="UniProtKB-KW"/>
</dbReference>
<feature type="binding site" evidence="2">
    <location>
        <begin position="118"/>
        <end position="119"/>
    </location>
    <ligand>
        <name>ATP</name>
        <dbReference type="ChEBI" id="CHEBI:30616"/>
    </ligand>
</feature>
<dbReference type="Pfam" id="PF02769">
    <property type="entry name" value="AIRS_C"/>
    <property type="match status" value="1"/>
</dbReference>
<dbReference type="EC" id="2.7.4.16" evidence="2"/>
<feature type="binding site" evidence="2">
    <location>
        <position position="43"/>
    </location>
    <ligand>
        <name>Mg(2+)</name>
        <dbReference type="ChEBI" id="CHEBI:18420"/>
        <label>1</label>
    </ligand>
</feature>
<dbReference type="AlphaFoldDB" id="A0A6I6MPK6"/>
<dbReference type="InterPro" id="IPR016188">
    <property type="entry name" value="PurM-like_N"/>
</dbReference>